<dbReference type="Proteomes" id="UP000504631">
    <property type="component" value="Unplaced"/>
</dbReference>
<dbReference type="InterPro" id="IPR004119">
    <property type="entry name" value="EcKL"/>
</dbReference>
<evidence type="ECO:0000313" key="2">
    <source>
        <dbReference type="Proteomes" id="UP000504631"/>
    </source>
</evidence>
<organism evidence="2 3">
    <name type="scientific">Bombus vosnesenskii</name>
    <dbReference type="NCBI Taxonomy" id="207650"/>
    <lineage>
        <taxon>Eukaryota</taxon>
        <taxon>Metazoa</taxon>
        <taxon>Ecdysozoa</taxon>
        <taxon>Arthropoda</taxon>
        <taxon>Hexapoda</taxon>
        <taxon>Insecta</taxon>
        <taxon>Pterygota</taxon>
        <taxon>Neoptera</taxon>
        <taxon>Endopterygota</taxon>
        <taxon>Hymenoptera</taxon>
        <taxon>Apocrita</taxon>
        <taxon>Aculeata</taxon>
        <taxon>Apoidea</taxon>
        <taxon>Anthophila</taxon>
        <taxon>Apidae</taxon>
        <taxon>Bombus</taxon>
        <taxon>Pyrobombus</taxon>
    </lineage>
</organism>
<dbReference type="KEGG" id="bvk:117238289"/>
<dbReference type="InterPro" id="IPR011009">
    <property type="entry name" value="Kinase-like_dom_sf"/>
</dbReference>
<evidence type="ECO:0000313" key="3">
    <source>
        <dbReference type="RefSeq" id="XP_033358978.1"/>
    </source>
</evidence>
<name>A0A6J3L041_9HYME</name>
<dbReference type="GeneID" id="117238289"/>
<evidence type="ECO:0000259" key="1">
    <source>
        <dbReference type="SMART" id="SM00587"/>
    </source>
</evidence>
<sequence>MYPSVEPLSVQKLDVLLRQSLGNDLQIKHIEWKPLTAPGENFGSVMLAIIVTLTRSSNKTETLHLVAKLPPTSAYLLGLFNSPVTFRKELQFYSVMVKEFTNLQIESDVNEKDARDLVPKFFGGRLGLKNPEQFDEQAAIILENLKLSGYDTGDRIFGLDKKHTEFAIESLAKLHALAIALKMKKPQLYERIAAEVFLDVSNEITEKCVKDMFGKSKSDLESMEEIRPYLDRVNKTIEYGLEANKNLKKPEEPWATFVHSDFWVNNMMFRHDEKGELVDMKIVDFQLSAYDYGVKDLIFFLVSSANEEILDNKLDHMFDLYYSCFIKMLKTLKVDTEKFSKQKFDEILNRCGPVKFNQCIMMAQVIQAPKKSTSESENVEGSNVFIDISDNVIYKRKLLHIVTLFDKRGWLIC</sequence>
<dbReference type="SMART" id="SM00587">
    <property type="entry name" value="CHK"/>
    <property type="match status" value="1"/>
</dbReference>
<gene>
    <name evidence="3" type="primary">LOC117238289</name>
</gene>
<accession>A0A6J3L041</accession>
<feature type="domain" description="CHK kinase-like" evidence="1">
    <location>
        <begin position="140"/>
        <end position="331"/>
    </location>
</feature>
<dbReference type="RefSeq" id="XP_033358978.1">
    <property type="nucleotide sequence ID" value="XM_033503087.1"/>
</dbReference>
<dbReference type="SUPFAM" id="SSF56112">
    <property type="entry name" value="Protein kinase-like (PK-like)"/>
    <property type="match status" value="1"/>
</dbReference>
<dbReference type="AlphaFoldDB" id="A0A6J3L041"/>
<dbReference type="PANTHER" id="PTHR11012:SF55">
    <property type="entry name" value="BHLH DOMAIN-CONTAINING PROTEIN"/>
    <property type="match status" value="1"/>
</dbReference>
<proteinExistence type="predicted"/>
<dbReference type="PANTHER" id="PTHR11012">
    <property type="entry name" value="PROTEIN KINASE-LIKE DOMAIN-CONTAINING"/>
    <property type="match status" value="1"/>
</dbReference>
<keyword evidence="2" id="KW-1185">Reference proteome</keyword>
<reference evidence="3" key="1">
    <citation type="submission" date="2025-08" db="UniProtKB">
        <authorList>
            <consortium name="RefSeq"/>
        </authorList>
    </citation>
    <scope>IDENTIFICATION</scope>
    <source>
        <tissue evidence="3">Muscle</tissue>
    </source>
</reference>
<dbReference type="Gene3D" id="3.90.1200.10">
    <property type="match status" value="1"/>
</dbReference>
<protein>
    <submittedName>
        <fullName evidence="3">Uncharacterized protein LOC117238289</fullName>
    </submittedName>
</protein>
<dbReference type="Pfam" id="PF02958">
    <property type="entry name" value="EcKL"/>
    <property type="match status" value="1"/>
</dbReference>
<dbReference type="InterPro" id="IPR015897">
    <property type="entry name" value="CHK_kinase-like"/>
</dbReference>